<gene>
    <name evidence="1" type="ORF">EIP91_000085</name>
</gene>
<name>A0A4R0RW07_9APHY</name>
<dbReference type="AlphaFoldDB" id="A0A4R0RW07"/>
<dbReference type="EMBL" id="RWJN01000001">
    <property type="protein sequence ID" value="TCD71953.1"/>
    <property type="molecule type" value="Genomic_DNA"/>
</dbReference>
<sequence length="172" mass="18721">MDGTGRSLAKLGMSSYLGKSLVLLVSFSLQRLRQKHVPTSIPASSFSKATSLQEKQDYISTLDHGEQLAIIPFQSHSKGAARPLCPPGFGTPLSMSSGFHFKNQTWLVAIALRTFVDKYKPFPECVTMPQSELLRVDNYLKQLSISIGIDLMPEALPPPPPPPGRVCPTGLA</sequence>
<accession>A0A4R0RW07</accession>
<reference evidence="1 2" key="1">
    <citation type="submission" date="2018-11" db="EMBL/GenBank/DDBJ databases">
        <title>Genome assembly of Steccherinum ochraceum LE-BIN_3174, the white-rot fungus of the Steccherinaceae family (The Residual Polyporoid clade, Polyporales, Basidiomycota).</title>
        <authorList>
            <person name="Fedorova T.V."/>
            <person name="Glazunova O.A."/>
            <person name="Landesman E.O."/>
            <person name="Moiseenko K.V."/>
            <person name="Psurtseva N.V."/>
            <person name="Savinova O.S."/>
            <person name="Shakhova N.V."/>
            <person name="Tyazhelova T.V."/>
            <person name="Vasina D.V."/>
        </authorList>
    </citation>
    <scope>NUCLEOTIDE SEQUENCE [LARGE SCALE GENOMIC DNA]</scope>
    <source>
        <strain evidence="1 2">LE-BIN_3174</strain>
    </source>
</reference>
<evidence type="ECO:0000313" key="1">
    <source>
        <dbReference type="EMBL" id="TCD71953.1"/>
    </source>
</evidence>
<organism evidence="1 2">
    <name type="scientific">Steccherinum ochraceum</name>
    <dbReference type="NCBI Taxonomy" id="92696"/>
    <lineage>
        <taxon>Eukaryota</taxon>
        <taxon>Fungi</taxon>
        <taxon>Dikarya</taxon>
        <taxon>Basidiomycota</taxon>
        <taxon>Agaricomycotina</taxon>
        <taxon>Agaricomycetes</taxon>
        <taxon>Polyporales</taxon>
        <taxon>Steccherinaceae</taxon>
        <taxon>Steccherinum</taxon>
    </lineage>
</organism>
<dbReference type="Proteomes" id="UP000292702">
    <property type="component" value="Unassembled WGS sequence"/>
</dbReference>
<keyword evidence="2" id="KW-1185">Reference proteome</keyword>
<protein>
    <submittedName>
        <fullName evidence="1">Uncharacterized protein</fullName>
    </submittedName>
</protein>
<proteinExistence type="predicted"/>
<evidence type="ECO:0000313" key="2">
    <source>
        <dbReference type="Proteomes" id="UP000292702"/>
    </source>
</evidence>
<comment type="caution">
    <text evidence="1">The sequence shown here is derived from an EMBL/GenBank/DDBJ whole genome shotgun (WGS) entry which is preliminary data.</text>
</comment>